<keyword evidence="12" id="KW-1185">Reference proteome</keyword>
<organism evidence="11 12">
    <name type="scientific">Tumebacillus lacus</name>
    <dbReference type="NCBI Taxonomy" id="2995335"/>
    <lineage>
        <taxon>Bacteria</taxon>
        <taxon>Bacillati</taxon>
        <taxon>Bacillota</taxon>
        <taxon>Bacilli</taxon>
        <taxon>Bacillales</taxon>
        <taxon>Alicyclobacillaceae</taxon>
        <taxon>Tumebacillus</taxon>
    </lineage>
</organism>
<dbReference type="PANTHER" id="PTHR43198">
    <property type="entry name" value="BIFUNCTIONAL TH2 PROTEIN"/>
    <property type="match status" value="1"/>
</dbReference>
<keyword evidence="9" id="KW-0378">Hydrolase</keyword>
<evidence type="ECO:0000259" key="10">
    <source>
        <dbReference type="Pfam" id="PF03070"/>
    </source>
</evidence>
<dbReference type="Gene3D" id="1.20.910.10">
    <property type="entry name" value="Heme oxygenase-like"/>
    <property type="match status" value="1"/>
</dbReference>
<dbReference type="PANTHER" id="PTHR43198:SF2">
    <property type="entry name" value="SI:CH1073-67J19.1-RELATED"/>
    <property type="match status" value="1"/>
</dbReference>
<evidence type="ECO:0000256" key="6">
    <source>
        <dbReference type="ARBA" id="ARBA00013647"/>
    </source>
</evidence>
<dbReference type="Proteomes" id="UP001208017">
    <property type="component" value="Unassembled WGS sequence"/>
</dbReference>
<comment type="similarity">
    <text evidence="3 9">Belongs to the TenA family.</text>
</comment>
<comment type="catalytic activity">
    <reaction evidence="1 9">
        <text>4-amino-5-aminomethyl-2-methylpyrimidine + H2O = 4-amino-5-hydroxymethyl-2-methylpyrimidine + NH4(+)</text>
        <dbReference type="Rhea" id="RHEA:31799"/>
        <dbReference type="ChEBI" id="CHEBI:15377"/>
        <dbReference type="ChEBI" id="CHEBI:16892"/>
        <dbReference type="ChEBI" id="CHEBI:28938"/>
        <dbReference type="ChEBI" id="CHEBI:63416"/>
        <dbReference type="EC" id="3.5.99.2"/>
    </reaction>
</comment>
<evidence type="ECO:0000256" key="7">
    <source>
        <dbReference type="ARBA" id="ARBA00022977"/>
    </source>
</evidence>
<comment type="pathway">
    <text evidence="2 9">Cofactor biosynthesis; thiamine diphosphate biosynthesis.</text>
</comment>
<dbReference type="NCBIfam" id="TIGR04306">
    <property type="entry name" value="salvage_TenA"/>
    <property type="match status" value="1"/>
</dbReference>
<protein>
    <recommendedName>
        <fullName evidence="6 9">Aminopyrimidine aminohydrolase</fullName>
        <ecNumber evidence="5 9">3.5.99.2</ecNumber>
    </recommendedName>
</protein>
<comment type="catalytic activity">
    <reaction evidence="8 9">
        <text>thiamine + H2O = 5-(2-hydroxyethyl)-4-methylthiazole + 4-amino-5-hydroxymethyl-2-methylpyrimidine + H(+)</text>
        <dbReference type="Rhea" id="RHEA:17509"/>
        <dbReference type="ChEBI" id="CHEBI:15377"/>
        <dbReference type="ChEBI" id="CHEBI:15378"/>
        <dbReference type="ChEBI" id="CHEBI:16892"/>
        <dbReference type="ChEBI" id="CHEBI:17957"/>
        <dbReference type="ChEBI" id="CHEBI:18385"/>
        <dbReference type="EC" id="3.5.99.2"/>
    </reaction>
</comment>
<comment type="subunit">
    <text evidence="4">Homotetramer.</text>
</comment>
<dbReference type="RefSeq" id="WP_267152444.1">
    <property type="nucleotide sequence ID" value="NZ_JAPMLT010000009.1"/>
</dbReference>
<dbReference type="InterPro" id="IPR016084">
    <property type="entry name" value="Haem_Oase-like_multi-hlx"/>
</dbReference>
<evidence type="ECO:0000313" key="11">
    <source>
        <dbReference type="EMBL" id="MCX7571198.1"/>
    </source>
</evidence>
<dbReference type="CDD" id="cd19364">
    <property type="entry name" value="TenA_C_BsTenA-like"/>
    <property type="match status" value="1"/>
</dbReference>
<evidence type="ECO:0000256" key="9">
    <source>
        <dbReference type="RuleBase" id="RU363093"/>
    </source>
</evidence>
<dbReference type="Pfam" id="PF03070">
    <property type="entry name" value="TENA_THI-4"/>
    <property type="match status" value="1"/>
</dbReference>
<reference evidence="11 12" key="1">
    <citation type="submission" date="2022-11" db="EMBL/GenBank/DDBJ databases">
        <title>Study of microbial diversity in lake waters.</title>
        <authorList>
            <person name="Zhang J."/>
        </authorList>
    </citation>
    <scope>NUCLEOTIDE SEQUENCE [LARGE SCALE GENOMIC DNA]</scope>
    <source>
        <strain evidence="11 12">DT12</strain>
    </source>
</reference>
<sequence length="226" mass="25623">MKFSTYLREKANTSWQASFEHPFVTGIADGSLPLESFKYYVLNDSYYLSVFAKVQALGAAKASDLHTTSRMAAHAQGTYEAELDLHRNFTKRLGITEETIATFEPAPTAYAYSTHLLAVAHTGTLGEIIAAILPCYWLYQEIGERLQGSTPAEPIYQDWINAYGGDWFATLVQEQIDRLDALAELATPEERKRMERHFLISSQYELSFWAMGYSLEKWPVEEPETV</sequence>
<evidence type="ECO:0000256" key="4">
    <source>
        <dbReference type="ARBA" id="ARBA00011881"/>
    </source>
</evidence>
<dbReference type="InterPro" id="IPR050967">
    <property type="entry name" value="Thiamine_Salvage_TenA"/>
</dbReference>
<evidence type="ECO:0000313" key="12">
    <source>
        <dbReference type="Proteomes" id="UP001208017"/>
    </source>
</evidence>
<dbReference type="SUPFAM" id="SSF48613">
    <property type="entry name" value="Heme oxygenase-like"/>
    <property type="match status" value="1"/>
</dbReference>
<evidence type="ECO:0000256" key="8">
    <source>
        <dbReference type="ARBA" id="ARBA00048337"/>
    </source>
</evidence>
<name>A0ABT3X2S2_9BACL</name>
<evidence type="ECO:0000256" key="5">
    <source>
        <dbReference type="ARBA" id="ARBA00012684"/>
    </source>
</evidence>
<feature type="domain" description="Thiaminase-2/PQQC" evidence="10">
    <location>
        <begin position="10"/>
        <end position="213"/>
    </location>
</feature>
<evidence type="ECO:0000256" key="3">
    <source>
        <dbReference type="ARBA" id="ARBA00010264"/>
    </source>
</evidence>
<comment type="caution">
    <text evidence="11">The sequence shown here is derived from an EMBL/GenBank/DDBJ whole genome shotgun (WGS) entry which is preliminary data.</text>
</comment>
<dbReference type="EMBL" id="JAPMLT010000009">
    <property type="protein sequence ID" value="MCX7571198.1"/>
    <property type="molecule type" value="Genomic_DNA"/>
</dbReference>
<evidence type="ECO:0000256" key="2">
    <source>
        <dbReference type="ARBA" id="ARBA00004948"/>
    </source>
</evidence>
<dbReference type="EC" id="3.5.99.2" evidence="5 9"/>
<proteinExistence type="inferred from homology"/>
<dbReference type="InterPro" id="IPR004305">
    <property type="entry name" value="Thiaminase-2/PQQC"/>
</dbReference>
<keyword evidence="7 9" id="KW-0784">Thiamine biosynthesis</keyword>
<accession>A0ABT3X2S2</accession>
<gene>
    <name evidence="11" type="primary">tenA</name>
    <name evidence="11" type="ORF">OS242_14695</name>
</gene>
<dbReference type="InterPro" id="IPR027574">
    <property type="entry name" value="Thiaminase_II"/>
</dbReference>
<evidence type="ECO:0000256" key="1">
    <source>
        <dbReference type="ARBA" id="ARBA00001881"/>
    </source>
</evidence>
<comment type="function">
    <text evidence="9">Catalyzes an amino-pyrimidine hydrolysis reaction at the C5' of the pyrimidine moiety of thiamine compounds, a reaction that is part of a thiamine salvage pathway.</text>
</comment>